<dbReference type="SUPFAM" id="SSF52374">
    <property type="entry name" value="Nucleotidylyl transferase"/>
    <property type="match status" value="1"/>
</dbReference>
<feature type="binding site" evidence="9">
    <location>
        <begin position="10"/>
        <end position="12"/>
    </location>
    <ligand>
        <name>ATP</name>
        <dbReference type="ChEBI" id="CHEBI:30616"/>
    </ligand>
</feature>
<dbReference type="RefSeq" id="WP_188793232.1">
    <property type="nucleotide sequence ID" value="NZ_BMJA01000001.1"/>
</dbReference>
<dbReference type="HAMAP" id="MF_00140_B">
    <property type="entry name" value="Trp_tRNA_synth_B"/>
    <property type="match status" value="1"/>
</dbReference>
<sequence>MQTRVLTGITTTGTPHLGNYVGAIRPAIAASRRTDVDAFFFMADYHALIKSDDPARIERSRLEIAATWLAAGLDPDKVTFYQQSDIPEIPELTWLLTCVTAKGLLNRAHAYKAAVDKNTETGEDQDAGITAGLYMYPVLMAADILAFDAQQVPVGRDQIQHIEMARDIGQRFNHIYGREFFVLPEVVIEEQVATLPGLDGRKMSKSYDNTIPLFAGGAKHLREIIMRIVTDSRMPGEAKDPESSSLFTIFRAFASETESHAFRRALEEGIGWGEAKQVLYERLEADIAPMRERYEQLIARPADIEGILREGARKARAIAGPKIAALRDAIGLRAMSSANVAAGKSTQVQKAAKPPRFASFRDSDGSFRFRLFSSEGEELLLSKSFKDPKEAGAVQKRLKTLGGAAATVRSLPRSLVLALDDEPVATAPEYADELERDEALSYLRAALDSLAEQEKSE</sequence>
<evidence type="ECO:0000256" key="5">
    <source>
        <dbReference type="ARBA" id="ARBA00022840"/>
    </source>
</evidence>
<keyword evidence="4 9" id="KW-0547">Nucleotide-binding</keyword>
<dbReference type="EC" id="6.1.1.2" evidence="9"/>
<dbReference type="PANTHER" id="PTHR43766">
    <property type="entry name" value="TRYPTOPHAN--TRNA LIGASE, MITOCHONDRIAL"/>
    <property type="match status" value="1"/>
</dbReference>
<keyword evidence="5 9" id="KW-0067">ATP-binding</keyword>
<feature type="binding site" evidence="9">
    <location>
        <position position="195"/>
    </location>
    <ligand>
        <name>ATP</name>
        <dbReference type="ChEBI" id="CHEBI:30616"/>
    </ligand>
</feature>
<comment type="catalytic activity">
    <reaction evidence="8 9">
        <text>tRNA(Trp) + L-tryptophan + ATP = L-tryptophyl-tRNA(Trp) + AMP + diphosphate + H(+)</text>
        <dbReference type="Rhea" id="RHEA:24080"/>
        <dbReference type="Rhea" id="RHEA-COMP:9671"/>
        <dbReference type="Rhea" id="RHEA-COMP:9705"/>
        <dbReference type="ChEBI" id="CHEBI:15378"/>
        <dbReference type="ChEBI" id="CHEBI:30616"/>
        <dbReference type="ChEBI" id="CHEBI:33019"/>
        <dbReference type="ChEBI" id="CHEBI:57912"/>
        <dbReference type="ChEBI" id="CHEBI:78442"/>
        <dbReference type="ChEBI" id="CHEBI:78535"/>
        <dbReference type="ChEBI" id="CHEBI:456215"/>
        <dbReference type="EC" id="6.1.1.2"/>
    </reaction>
</comment>
<evidence type="ECO:0000256" key="1">
    <source>
        <dbReference type="ARBA" id="ARBA00005594"/>
    </source>
</evidence>
<feature type="binding site" evidence="9">
    <location>
        <begin position="202"/>
        <end position="206"/>
    </location>
    <ligand>
        <name>ATP</name>
        <dbReference type="ChEBI" id="CHEBI:30616"/>
    </ligand>
</feature>
<gene>
    <name evidence="9 11" type="primary">trpS</name>
    <name evidence="11" type="ORF">GCM10010981_11060</name>
</gene>
<dbReference type="PANTHER" id="PTHR43766:SF1">
    <property type="entry name" value="TRYPTOPHAN--TRNA LIGASE, MITOCHONDRIAL"/>
    <property type="match status" value="1"/>
</dbReference>
<evidence type="ECO:0000256" key="7">
    <source>
        <dbReference type="ARBA" id="ARBA00023146"/>
    </source>
</evidence>
<evidence type="ECO:0000256" key="10">
    <source>
        <dbReference type="RuleBase" id="RU363036"/>
    </source>
</evidence>
<name>A0ABQ1FPI8_9GAMM</name>
<keyword evidence="3 9" id="KW-0436">Ligase</keyword>
<organism evidence="11 12">
    <name type="scientific">Dyella nitratireducens</name>
    <dbReference type="NCBI Taxonomy" id="1849580"/>
    <lineage>
        <taxon>Bacteria</taxon>
        <taxon>Pseudomonadati</taxon>
        <taxon>Pseudomonadota</taxon>
        <taxon>Gammaproteobacteria</taxon>
        <taxon>Lysobacterales</taxon>
        <taxon>Rhodanobacteraceae</taxon>
        <taxon>Dyella</taxon>
    </lineage>
</organism>
<dbReference type="Gene3D" id="3.40.50.620">
    <property type="entry name" value="HUPs"/>
    <property type="match status" value="1"/>
</dbReference>
<dbReference type="Gene3D" id="1.10.240.10">
    <property type="entry name" value="Tyrosyl-Transfer RNA Synthetase"/>
    <property type="match status" value="1"/>
</dbReference>
<dbReference type="CDD" id="cd00806">
    <property type="entry name" value="TrpRS_core"/>
    <property type="match status" value="1"/>
</dbReference>
<feature type="binding site" evidence="9">
    <location>
        <position position="143"/>
    </location>
    <ligand>
        <name>L-tryptophan</name>
        <dbReference type="ChEBI" id="CHEBI:57912"/>
    </ligand>
</feature>
<evidence type="ECO:0000256" key="9">
    <source>
        <dbReference type="HAMAP-Rule" id="MF_00140"/>
    </source>
</evidence>
<dbReference type="NCBIfam" id="NF008923">
    <property type="entry name" value="PRK12284.1"/>
    <property type="match status" value="1"/>
</dbReference>
<keyword evidence="6 9" id="KW-0648">Protein biosynthesis</keyword>
<feature type="binding site" evidence="9">
    <location>
        <begin position="18"/>
        <end position="19"/>
    </location>
    <ligand>
        <name>ATP</name>
        <dbReference type="ChEBI" id="CHEBI:30616"/>
    </ligand>
</feature>
<comment type="subunit">
    <text evidence="9">Homodimer.</text>
</comment>
<proteinExistence type="inferred from homology"/>
<dbReference type="EMBL" id="BMJA01000001">
    <property type="protein sequence ID" value="GGA24386.1"/>
    <property type="molecule type" value="Genomic_DNA"/>
</dbReference>
<feature type="short sequence motif" description="'HIGH' region" evidence="9">
    <location>
        <begin position="11"/>
        <end position="19"/>
    </location>
</feature>
<comment type="caution">
    <text evidence="11">The sequence shown here is derived from an EMBL/GenBank/DDBJ whole genome shotgun (WGS) entry which is preliminary data.</text>
</comment>
<dbReference type="InterPro" id="IPR002306">
    <property type="entry name" value="Trp-tRNA-ligase"/>
</dbReference>
<dbReference type="NCBIfam" id="TIGR00233">
    <property type="entry name" value="trpS"/>
    <property type="match status" value="1"/>
</dbReference>
<dbReference type="InterPro" id="IPR036913">
    <property type="entry name" value="YegP-like_sf"/>
</dbReference>
<evidence type="ECO:0000256" key="8">
    <source>
        <dbReference type="ARBA" id="ARBA00049929"/>
    </source>
</evidence>
<dbReference type="InterPro" id="IPR014729">
    <property type="entry name" value="Rossmann-like_a/b/a_fold"/>
</dbReference>
<dbReference type="GO" id="GO:0016874">
    <property type="term" value="F:ligase activity"/>
    <property type="evidence" value="ECO:0007669"/>
    <property type="project" value="UniProtKB-KW"/>
</dbReference>
<evidence type="ECO:0000256" key="2">
    <source>
        <dbReference type="ARBA" id="ARBA00022490"/>
    </source>
</evidence>
<keyword evidence="2 9" id="KW-0963">Cytoplasm</keyword>
<dbReference type="Proteomes" id="UP000620046">
    <property type="component" value="Unassembled WGS sequence"/>
</dbReference>
<feature type="short sequence motif" description="'KMSKS' region" evidence="9">
    <location>
        <begin position="202"/>
        <end position="206"/>
    </location>
</feature>
<dbReference type="InterPro" id="IPR024109">
    <property type="entry name" value="Trp-tRNA-ligase_bac-type"/>
</dbReference>
<evidence type="ECO:0000256" key="6">
    <source>
        <dbReference type="ARBA" id="ARBA00022917"/>
    </source>
</evidence>
<dbReference type="InterPro" id="IPR002305">
    <property type="entry name" value="aa-tRNA-synth_Ic"/>
</dbReference>
<keyword evidence="12" id="KW-1185">Reference proteome</keyword>
<comment type="similarity">
    <text evidence="1 9 10">Belongs to the class-I aminoacyl-tRNA synthetase family.</text>
</comment>
<dbReference type="PRINTS" id="PR01039">
    <property type="entry name" value="TRNASYNTHTRP"/>
</dbReference>
<protein>
    <recommendedName>
        <fullName evidence="9">Tryptophan--tRNA ligase</fullName>
        <ecNumber evidence="9">6.1.1.2</ecNumber>
    </recommendedName>
    <alternativeName>
        <fullName evidence="9">Tryptophanyl-tRNA synthetase</fullName>
        <shortName evidence="9">TrpRS</shortName>
    </alternativeName>
</protein>
<feature type="binding site" evidence="9">
    <location>
        <begin position="155"/>
        <end position="157"/>
    </location>
    <ligand>
        <name>ATP</name>
        <dbReference type="ChEBI" id="CHEBI:30616"/>
    </ligand>
</feature>
<accession>A0ABQ1FPI8</accession>
<evidence type="ECO:0000256" key="3">
    <source>
        <dbReference type="ARBA" id="ARBA00022598"/>
    </source>
</evidence>
<dbReference type="InterPro" id="IPR050203">
    <property type="entry name" value="Trp-tRNA_synthetase"/>
</dbReference>
<dbReference type="SUPFAM" id="SSF160113">
    <property type="entry name" value="YegP-like"/>
    <property type="match status" value="1"/>
</dbReference>
<evidence type="ECO:0000256" key="4">
    <source>
        <dbReference type="ARBA" id="ARBA00022741"/>
    </source>
</evidence>
<comment type="function">
    <text evidence="9">Catalyzes the attachment of tryptophan to tRNA(Trp).</text>
</comment>
<dbReference type="Pfam" id="PF00579">
    <property type="entry name" value="tRNA-synt_1b"/>
    <property type="match status" value="1"/>
</dbReference>
<evidence type="ECO:0000313" key="12">
    <source>
        <dbReference type="Proteomes" id="UP000620046"/>
    </source>
</evidence>
<evidence type="ECO:0000313" key="11">
    <source>
        <dbReference type="EMBL" id="GGA24386.1"/>
    </source>
</evidence>
<reference evidence="12" key="1">
    <citation type="journal article" date="2019" name="Int. J. Syst. Evol. Microbiol.">
        <title>The Global Catalogue of Microorganisms (GCM) 10K type strain sequencing project: providing services to taxonomists for standard genome sequencing and annotation.</title>
        <authorList>
            <consortium name="The Broad Institute Genomics Platform"/>
            <consortium name="The Broad Institute Genome Sequencing Center for Infectious Disease"/>
            <person name="Wu L."/>
            <person name="Ma J."/>
        </authorList>
    </citation>
    <scope>NUCLEOTIDE SEQUENCE [LARGE SCALE GENOMIC DNA]</scope>
    <source>
        <strain evidence="12">CGMCC 1.15439</strain>
    </source>
</reference>
<comment type="subcellular location">
    <subcellularLocation>
        <location evidence="9">Cytoplasm</location>
    </subcellularLocation>
</comment>
<keyword evidence="7 9" id="KW-0030">Aminoacyl-tRNA synthetase</keyword>